<dbReference type="GO" id="GO:0046872">
    <property type="term" value="F:metal ion binding"/>
    <property type="evidence" value="ECO:0007669"/>
    <property type="project" value="UniProtKB-KW"/>
</dbReference>
<comment type="catalytic activity">
    <reaction evidence="5">
        <text>gibberellin A12 + 2 2-oxoglutarate + 3 O2 + H(+) = gibberellin A9 + 2 succinate + 3 CO2 + 2 H2O</text>
        <dbReference type="Rhea" id="RHEA:60772"/>
        <dbReference type="ChEBI" id="CHEBI:15377"/>
        <dbReference type="ChEBI" id="CHEBI:15378"/>
        <dbReference type="ChEBI" id="CHEBI:15379"/>
        <dbReference type="ChEBI" id="CHEBI:16526"/>
        <dbReference type="ChEBI" id="CHEBI:16810"/>
        <dbReference type="ChEBI" id="CHEBI:30031"/>
        <dbReference type="ChEBI" id="CHEBI:58627"/>
        <dbReference type="ChEBI" id="CHEBI:73255"/>
    </reaction>
    <physiologicalReaction direction="left-to-right" evidence="5">
        <dbReference type="Rhea" id="RHEA:60773"/>
    </physiologicalReaction>
</comment>
<comment type="caution">
    <text evidence="9">The sequence shown here is derived from an EMBL/GenBank/DDBJ whole genome shotgun (WGS) entry which is preliminary data.</text>
</comment>
<gene>
    <name evidence="9" type="ORF">M5K25_001970</name>
</gene>
<dbReference type="Proteomes" id="UP001552299">
    <property type="component" value="Unassembled WGS sequence"/>
</dbReference>
<comment type="catalytic activity">
    <reaction evidence="6">
        <text>gibberellin A53 + 2 2-oxoglutarate + 3 O2 + H(+) = gibberellin A20 + 2 succinate + 3 CO2 + 2 H2O</text>
        <dbReference type="Rhea" id="RHEA:60796"/>
        <dbReference type="ChEBI" id="CHEBI:15377"/>
        <dbReference type="ChEBI" id="CHEBI:15378"/>
        <dbReference type="ChEBI" id="CHEBI:15379"/>
        <dbReference type="ChEBI" id="CHEBI:16526"/>
        <dbReference type="ChEBI" id="CHEBI:16810"/>
        <dbReference type="ChEBI" id="CHEBI:30031"/>
        <dbReference type="ChEBI" id="CHEBI:58526"/>
        <dbReference type="ChEBI" id="CHEBI:143954"/>
    </reaction>
    <physiologicalReaction direction="left-to-right" evidence="6">
        <dbReference type="Rhea" id="RHEA:60797"/>
    </physiologicalReaction>
</comment>
<dbReference type="Pfam" id="PF03171">
    <property type="entry name" value="2OG-FeII_Oxy"/>
    <property type="match status" value="1"/>
</dbReference>
<evidence type="ECO:0000256" key="5">
    <source>
        <dbReference type="ARBA" id="ARBA00050508"/>
    </source>
</evidence>
<dbReference type="InterPro" id="IPR044861">
    <property type="entry name" value="IPNS-like_FE2OG_OXY"/>
</dbReference>
<protein>
    <recommendedName>
        <fullName evidence="8">Fe2OG dioxygenase domain-containing protein</fullName>
    </recommendedName>
</protein>
<dbReference type="SUPFAM" id="SSF51197">
    <property type="entry name" value="Clavaminate synthase-like"/>
    <property type="match status" value="1"/>
</dbReference>
<organism evidence="9 10">
    <name type="scientific">Dendrobium thyrsiflorum</name>
    <name type="common">Pinecone-like raceme dendrobium</name>
    <name type="synonym">Orchid</name>
    <dbReference type="NCBI Taxonomy" id="117978"/>
    <lineage>
        <taxon>Eukaryota</taxon>
        <taxon>Viridiplantae</taxon>
        <taxon>Streptophyta</taxon>
        <taxon>Embryophyta</taxon>
        <taxon>Tracheophyta</taxon>
        <taxon>Spermatophyta</taxon>
        <taxon>Magnoliopsida</taxon>
        <taxon>Liliopsida</taxon>
        <taxon>Asparagales</taxon>
        <taxon>Orchidaceae</taxon>
        <taxon>Epidendroideae</taxon>
        <taxon>Malaxideae</taxon>
        <taxon>Dendrobiinae</taxon>
        <taxon>Dendrobium</taxon>
    </lineage>
</organism>
<name>A0ABD0W1J1_DENTH</name>
<keyword evidence="4 7" id="KW-0408">Iron</keyword>
<keyword evidence="10" id="KW-1185">Reference proteome</keyword>
<dbReference type="EMBL" id="JANQDX010000002">
    <property type="protein sequence ID" value="KAL0927762.1"/>
    <property type="molecule type" value="Genomic_DNA"/>
</dbReference>
<dbReference type="GO" id="GO:0016491">
    <property type="term" value="F:oxidoreductase activity"/>
    <property type="evidence" value="ECO:0007669"/>
    <property type="project" value="UniProtKB-KW"/>
</dbReference>
<dbReference type="PANTHER" id="PTHR47990">
    <property type="entry name" value="2-OXOGLUTARATE (2OG) AND FE(II)-DEPENDENT OXYGENASE SUPERFAMILY PROTEIN-RELATED"/>
    <property type="match status" value="1"/>
</dbReference>
<dbReference type="InterPro" id="IPR050231">
    <property type="entry name" value="Iron_ascorbate_oxido_reductase"/>
</dbReference>
<dbReference type="Pfam" id="PF14226">
    <property type="entry name" value="DIOX_N"/>
    <property type="match status" value="1"/>
</dbReference>
<dbReference type="InterPro" id="IPR026992">
    <property type="entry name" value="DIOX_N"/>
</dbReference>
<dbReference type="InterPro" id="IPR005123">
    <property type="entry name" value="Oxoglu/Fe-dep_dioxygenase_dom"/>
</dbReference>
<dbReference type="AlphaFoldDB" id="A0ABD0W1J1"/>
<evidence type="ECO:0000256" key="6">
    <source>
        <dbReference type="ARBA" id="ARBA00050797"/>
    </source>
</evidence>
<keyword evidence="2 7" id="KW-0479">Metal-binding</keyword>
<keyword evidence="3 7" id="KW-0560">Oxidoreductase</keyword>
<dbReference type="InterPro" id="IPR027443">
    <property type="entry name" value="IPNS-like_sf"/>
</dbReference>
<evidence type="ECO:0000313" key="9">
    <source>
        <dbReference type="EMBL" id="KAL0927762.1"/>
    </source>
</evidence>
<dbReference type="PROSITE" id="PS51471">
    <property type="entry name" value="FE2OG_OXY"/>
    <property type="match status" value="1"/>
</dbReference>
<dbReference type="PRINTS" id="PR00682">
    <property type="entry name" value="IPNSYNTHASE"/>
</dbReference>
<evidence type="ECO:0000256" key="7">
    <source>
        <dbReference type="RuleBase" id="RU003682"/>
    </source>
</evidence>
<dbReference type="FunFam" id="2.60.120.330:FF:000003">
    <property type="entry name" value="Gibberellin 20 oxidase 2"/>
    <property type="match status" value="1"/>
</dbReference>
<reference evidence="9 10" key="1">
    <citation type="journal article" date="2024" name="Plant Biotechnol. J.">
        <title>Dendrobium thyrsiflorum genome and its molecular insights into genes involved in important horticultural traits.</title>
        <authorList>
            <person name="Chen B."/>
            <person name="Wang J.Y."/>
            <person name="Zheng P.J."/>
            <person name="Li K.L."/>
            <person name="Liang Y.M."/>
            <person name="Chen X.F."/>
            <person name="Zhang C."/>
            <person name="Zhao X."/>
            <person name="He X."/>
            <person name="Zhang G.Q."/>
            <person name="Liu Z.J."/>
            <person name="Xu Q."/>
        </authorList>
    </citation>
    <scope>NUCLEOTIDE SEQUENCE [LARGE SCALE GENOMIC DNA]</scope>
    <source>
        <strain evidence="9">GZMU011</strain>
    </source>
</reference>
<comment type="similarity">
    <text evidence="7">Belongs to the iron/ascorbate-dependent oxidoreductase family.</text>
</comment>
<evidence type="ECO:0000256" key="3">
    <source>
        <dbReference type="ARBA" id="ARBA00023002"/>
    </source>
</evidence>
<comment type="cofactor">
    <cofactor evidence="1">
        <name>L-ascorbate</name>
        <dbReference type="ChEBI" id="CHEBI:38290"/>
    </cofactor>
</comment>
<accession>A0ABD0W1J1</accession>
<evidence type="ECO:0000259" key="8">
    <source>
        <dbReference type="PROSITE" id="PS51471"/>
    </source>
</evidence>
<evidence type="ECO:0000313" key="10">
    <source>
        <dbReference type="Proteomes" id="UP001552299"/>
    </source>
</evidence>
<evidence type="ECO:0000256" key="1">
    <source>
        <dbReference type="ARBA" id="ARBA00001961"/>
    </source>
</evidence>
<dbReference type="Gene3D" id="2.60.120.330">
    <property type="entry name" value="B-lactam Antibiotic, Isopenicillin N Synthase, Chain"/>
    <property type="match status" value="1"/>
</dbReference>
<evidence type="ECO:0000256" key="2">
    <source>
        <dbReference type="ARBA" id="ARBA00022723"/>
    </source>
</evidence>
<proteinExistence type="inferred from homology"/>
<sequence>MDSSPTSLLLFPSHELTNAHRKDSFAASSFIFDSSYLRNQPSIPRQFIWPHRESSSKVNELEAPVIDLKGFFHGDEASTKEAAELLYSACTEHGFFQITNHGVDSSLIDNALSCIDEFFNLPLQHKLKARRKPQSMWGYAGAHTDRFTTKLPWKETLSFGYDSADSHSSIVLDYFTSTLGNSYKRMGKNMLVGNSRMVYQRYSEAMTKLSLSVMELLAISLGVDRSHYREFFADSSSIIRCNYYPPCQEPELTFGTGPHCDPTSLTILLQQEGVEGLEVFSGGEWCVVRPVAGALVVNIGDTFMALSNGRYKSCLHRAVVNKKQERLSLAFFLCPREDRAVIPPMCIVDEENPRKYPDFTWAELFDYTQTHHRADMRTLQNFSHWLLSSPGLS</sequence>
<dbReference type="GO" id="GO:0009685">
    <property type="term" value="P:gibberellin metabolic process"/>
    <property type="evidence" value="ECO:0007669"/>
    <property type="project" value="UniProtKB-ARBA"/>
</dbReference>
<feature type="domain" description="Fe2OG dioxygenase" evidence="8">
    <location>
        <begin position="234"/>
        <end position="335"/>
    </location>
</feature>
<evidence type="ECO:0000256" key="4">
    <source>
        <dbReference type="ARBA" id="ARBA00023004"/>
    </source>
</evidence>